<evidence type="ECO:0000256" key="8">
    <source>
        <dbReference type="SAM" id="MobiDB-lite"/>
    </source>
</evidence>
<keyword evidence="3" id="KW-0805">Transcription regulation</keyword>
<feature type="compositionally biased region" description="Polar residues" evidence="8">
    <location>
        <begin position="32"/>
        <end position="54"/>
    </location>
</feature>
<feature type="region of interest" description="Disordered" evidence="8">
    <location>
        <begin position="107"/>
        <end position="133"/>
    </location>
</feature>
<dbReference type="SUPFAM" id="SSF47459">
    <property type="entry name" value="HLH, helix-loop-helix DNA-binding domain"/>
    <property type="match status" value="1"/>
</dbReference>
<dbReference type="InterPro" id="IPR036638">
    <property type="entry name" value="HLH_DNA-bd_sf"/>
</dbReference>
<dbReference type="EMBL" id="JBGMDY010000001">
    <property type="protein sequence ID" value="KAL2348272.1"/>
    <property type="molecule type" value="Genomic_DNA"/>
</dbReference>
<comment type="caution">
    <text evidence="10">The sequence shown here is derived from an EMBL/GenBank/DDBJ whole genome shotgun (WGS) entry which is preliminary data.</text>
</comment>
<dbReference type="GO" id="GO:0003677">
    <property type="term" value="F:DNA binding"/>
    <property type="evidence" value="ECO:0007669"/>
    <property type="project" value="UniProtKB-KW"/>
</dbReference>
<evidence type="ECO:0000256" key="2">
    <source>
        <dbReference type="ARBA" id="ARBA00011738"/>
    </source>
</evidence>
<evidence type="ECO:0000313" key="10">
    <source>
        <dbReference type="EMBL" id="KAL2348272.1"/>
    </source>
</evidence>
<feature type="coiled-coil region" evidence="7">
    <location>
        <begin position="171"/>
        <end position="198"/>
    </location>
</feature>
<evidence type="ECO:0000256" key="6">
    <source>
        <dbReference type="ARBA" id="ARBA00023242"/>
    </source>
</evidence>
<keyword evidence="4" id="KW-0238">DNA-binding</keyword>
<dbReference type="Gene3D" id="4.10.280.10">
    <property type="entry name" value="Helix-loop-helix DNA-binding domain"/>
    <property type="match status" value="1"/>
</dbReference>
<dbReference type="InterPro" id="IPR011598">
    <property type="entry name" value="bHLH_dom"/>
</dbReference>
<dbReference type="FunFam" id="4.10.280.10:FF:000095">
    <property type="entry name" value="Basic helix-loop-helix family protein"/>
    <property type="match status" value="1"/>
</dbReference>
<dbReference type="GO" id="GO:0006355">
    <property type="term" value="P:regulation of DNA-templated transcription"/>
    <property type="evidence" value="ECO:0007669"/>
    <property type="project" value="UniProtKB-ARBA"/>
</dbReference>
<keyword evidence="5" id="KW-0804">Transcription</keyword>
<dbReference type="Pfam" id="PF00010">
    <property type="entry name" value="HLH"/>
    <property type="match status" value="1"/>
</dbReference>
<comment type="subcellular location">
    <subcellularLocation>
        <location evidence="1">Nucleus</location>
    </subcellularLocation>
</comment>
<keyword evidence="6" id="KW-0539">Nucleus</keyword>
<keyword evidence="7" id="KW-0175">Coiled coil</keyword>
<name>A0ABD1NKT8_9FABA</name>
<feature type="compositionally biased region" description="Polar residues" evidence="8">
    <location>
        <begin position="224"/>
        <end position="233"/>
    </location>
</feature>
<evidence type="ECO:0000313" key="11">
    <source>
        <dbReference type="Proteomes" id="UP001603857"/>
    </source>
</evidence>
<sequence length="316" mass="35207">MTTTEESWTSWLCDLESDHYDDANEVEGSFPQEDNLQHSSTMSNFSGDDQNNIFGESPAKTLETGTSNPVHTEFLSQKKASSLSYILSFDNAVNPAPILNIDSTMKPKGKAARNQKKEAPHSDSVCVSRSPHHAKDHIIAERKRREKISQQFIALSALIPGLKKMDKATVLGDAIRHVKELQEQVKVLEEQNKRKRVESVVYVNKSTHEDVSDTSSNSGDGNSYGPSKTNASLPQVEARVSDKHVLIRIHCDKQKGLFMNILKEVENLHLSVTNTSVLLFGTSKLDITIVAEMEEEFRLSVKEVATSLRVGLMQLM</sequence>
<dbReference type="AlphaFoldDB" id="A0ABD1NKT8"/>
<dbReference type="InterPro" id="IPR052610">
    <property type="entry name" value="bHLH_transcription_regulator"/>
</dbReference>
<organism evidence="10 11">
    <name type="scientific">Flemingia macrophylla</name>
    <dbReference type="NCBI Taxonomy" id="520843"/>
    <lineage>
        <taxon>Eukaryota</taxon>
        <taxon>Viridiplantae</taxon>
        <taxon>Streptophyta</taxon>
        <taxon>Embryophyta</taxon>
        <taxon>Tracheophyta</taxon>
        <taxon>Spermatophyta</taxon>
        <taxon>Magnoliopsida</taxon>
        <taxon>eudicotyledons</taxon>
        <taxon>Gunneridae</taxon>
        <taxon>Pentapetalae</taxon>
        <taxon>rosids</taxon>
        <taxon>fabids</taxon>
        <taxon>Fabales</taxon>
        <taxon>Fabaceae</taxon>
        <taxon>Papilionoideae</taxon>
        <taxon>50 kb inversion clade</taxon>
        <taxon>NPAAA clade</taxon>
        <taxon>indigoferoid/millettioid clade</taxon>
        <taxon>Phaseoleae</taxon>
        <taxon>Flemingia</taxon>
    </lineage>
</organism>
<dbReference type="PANTHER" id="PTHR45959:SF64">
    <property type="entry name" value="BASIC HELIX LOOP HELIX (BHLH) DNA-BINDING FAMILY PROTEIN"/>
    <property type="match status" value="1"/>
</dbReference>
<evidence type="ECO:0000256" key="4">
    <source>
        <dbReference type="ARBA" id="ARBA00023125"/>
    </source>
</evidence>
<comment type="subunit">
    <text evidence="2">Homodimer.</text>
</comment>
<feature type="domain" description="BHLH" evidence="9">
    <location>
        <begin position="132"/>
        <end position="181"/>
    </location>
</feature>
<proteinExistence type="predicted"/>
<dbReference type="CDD" id="cd11452">
    <property type="entry name" value="bHLH_AtNAI1_like"/>
    <property type="match status" value="1"/>
</dbReference>
<evidence type="ECO:0000259" key="9">
    <source>
        <dbReference type="PROSITE" id="PS50888"/>
    </source>
</evidence>
<dbReference type="InterPro" id="IPR054502">
    <property type="entry name" value="bHLH-TF_ACT-like_plant"/>
</dbReference>
<feature type="compositionally biased region" description="Low complexity" evidence="8">
    <location>
        <begin position="213"/>
        <end position="223"/>
    </location>
</feature>
<dbReference type="GO" id="GO:0005634">
    <property type="term" value="C:nucleus"/>
    <property type="evidence" value="ECO:0007669"/>
    <property type="project" value="UniProtKB-SubCell"/>
</dbReference>
<dbReference type="PANTHER" id="PTHR45959">
    <property type="entry name" value="BHLH TRANSCRIPTION FACTOR"/>
    <property type="match status" value="1"/>
</dbReference>
<dbReference type="PROSITE" id="PS50888">
    <property type="entry name" value="BHLH"/>
    <property type="match status" value="1"/>
</dbReference>
<protein>
    <recommendedName>
        <fullName evidence="9">BHLH domain-containing protein</fullName>
    </recommendedName>
</protein>
<evidence type="ECO:0000256" key="3">
    <source>
        <dbReference type="ARBA" id="ARBA00023015"/>
    </source>
</evidence>
<reference evidence="10 11" key="1">
    <citation type="submission" date="2024-08" db="EMBL/GenBank/DDBJ databases">
        <title>Insights into the chromosomal genome structure of Flemingia macrophylla.</title>
        <authorList>
            <person name="Ding Y."/>
            <person name="Zhao Y."/>
            <person name="Bi W."/>
            <person name="Wu M."/>
            <person name="Zhao G."/>
            <person name="Gong Y."/>
            <person name="Li W."/>
            <person name="Zhang P."/>
        </authorList>
    </citation>
    <scope>NUCLEOTIDE SEQUENCE [LARGE SCALE GENOMIC DNA]</scope>
    <source>
        <strain evidence="10">DYQJB</strain>
        <tissue evidence="10">Leaf</tissue>
    </source>
</reference>
<evidence type="ECO:0000256" key="7">
    <source>
        <dbReference type="SAM" id="Coils"/>
    </source>
</evidence>
<dbReference type="SMART" id="SM00353">
    <property type="entry name" value="HLH"/>
    <property type="match status" value="1"/>
</dbReference>
<accession>A0ABD1NKT8</accession>
<feature type="region of interest" description="Disordered" evidence="8">
    <location>
        <begin position="206"/>
        <end position="235"/>
    </location>
</feature>
<keyword evidence="11" id="KW-1185">Reference proteome</keyword>
<dbReference type="Pfam" id="PF22754">
    <property type="entry name" value="bHLH-TF_ACT-like_plant"/>
    <property type="match status" value="1"/>
</dbReference>
<evidence type="ECO:0000256" key="1">
    <source>
        <dbReference type="ARBA" id="ARBA00004123"/>
    </source>
</evidence>
<gene>
    <name evidence="10" type="ORF">Fmac_002272</name>
</gene>
<dbReference type="Proteomes" id="UP001603857">
    <property type="component" value="Unassembled WGS sequence"/>
</dbReference>
<evidence type="ECO:0000256" key="5">
    <source>
        <dbReference type="ARBA" id="ARBA00023163"/>
    </source>
</evidence>
<feature type="region of interest" description="Disordered" evidence="8">
    <location>
        <begin position="22"/>
        <end position="67"/>
    </location>
</feature>